<keyword evidence="5" id="KW-0456">Lyase</keyword>
<protein>
    <recommendedName>
        <fullName evidence="3">hydroxymethylglutaryl-CoA lyase</fullName>
        <ecNumber evidence="3">4.1.3.4</ecNumber>
    </recommendedName>
</protein>
<dbReference type="GO" id="GO:0006552">
    <property type="term" value="P:L-leucine catabolic process"/>
    <property type="evidence" value="ECO:0007669"/>
    <property type="project" value="TreeGrafter"/>
</dbReference>
<comment type="caution">
    <text evidence="8">The sequence shown here is derived from an EMBL/GenBank/DDBJ whole genome shotgun (WGS) entry which is preliminary data.</text>
</comment>
<dbReference type="GO" id="GO:0046872">
    <property type="term" value="F:metal ion binding"/>
    <property type="evidence" value="ECO:0007669"/>
    <property type="project" value="UniProtKB-KW"/>
</dbReference>
<feature type="domain" description="Pyruvate carboxyltransferase" evidence="7">
    <location>
        <begin position="22"/>
        <end position="290"/>
    </location>
</feature>
<dbReference type="PANTHER" id="PTHR42738:SF7">
    <property type="entry name" value="HYDROXYMETHYLGLUTARYL-COA LYASE"/>
    <property type="match status" value="1"/>
</dbReference>
<organism evidence="8 9">
    <name type="scientific">Pristionchus fissidentatus</name>
    <dbReference type="NCBI Taxonomy" id="1538716"/>
    <lineage>
        <taxon>Eukaryota</taxon>
        <taxon>Metazoa</taxon>
        <taxon>Ecdysozoa</taxon>
        <taxon>Nematoda</taxon>
        <taxon>Chromadorea</taxon>
        <taxon>Rhabditida</taxon>
        <taxon>Rhabditina</taxon>
        <taxon>Diplogasteromorpha</taxon>
        <taxon>Diplogasteroidea</taxon>
        <taxon>Neodiplogasteridae</taxon>
        <taxon>Pristionchus</taxon>
    </lineage>
</organism>
<dbReference type="Gene3D" id="3.20.20.70">
    <property type="entry name" value="Aldolase class I"/>
    <property type="match status" value="1"/>
</dbReference>
<dbReference type="AlphaFoldDB" id="A0AAV5WNA8"/>
<reference evidence="8" key="1">
    <citation type="submission" date="2023-10" db="EMBL/GenBank/DDBJ databases">
        <title>Genome assembly of Pristionchus species.</title>
        <authorList>
            <person name="Yoshida K."/>
            <person name="Sommer R.J."/>
        </authorList>
    </citation>
    <scope>NUCLEOTIDE SEQUENCE</scope>
    <source>
        <strain evidence="8">RS5133</strain>
    </source>
</reference>
<dbReference type="NCBIfam" id="NF004283">
    <property type="entry name" value="PRK05692.1"/>
    <property type="match status" value="1"/>
</dbReference>
<sequence>QMHSRTSSFFFSSIRKLSSGKFKVVEVGARDGLQNEKRIIPAADKIELINRLSKSGLSTVEATSFVSPKWVPQMADHKEIITTITQFPGVSYPVLVPNAAGLKNALATGHVKEIAVFGAASEGFSKKNVNASVEEGLVKLEEVTKEALTHNLMVRGYVSCVIGCPYDGDTEASVVAKITERLLKAGCYEVSLGDTIGVGSAGSVAKMLDAVLAVAPADKLAVHFHDTYGQALANVLVAIEKGIRVADSSIAGLGGCPYAKGATGNLATEDLVYMLHGLGFDTGIDLDELISISEWICTKMERKNASRVASALINKKTKAQAA</sequence>
<dbReference type="PROSITE" id="PS50991">
    <property type="entry name" value="PYR_CT"/>
    <property type="match status" value="1"/>
</dbReference>
<name>A0AAV5WNA8_9BILA</name>
<dbReference type="Pfam" id="PF00682">
    <property type="entry name" value="HMGL-like"/>
    <property type="match status" value="1"/>
</dbReference>
<comment type="catalytic activity">
    <reaction evidence="6">
        <text>(3S)-3-hydroxy-3-methylglutaryl-CoA = acetoacetate + acetyl-CoA</text>
        <dbReference type="Rhea" id="RHEA:24404"/>
        <dbReference type="ChEBI" id="CHEBI:13705"/>
        <dbReference type="ChEBI" id="CHEBI:43074"/>
        <dbReference type="ChEBI" id="CHEBI:57288"/>
        <dbReference type="EC" id="4.1.3.4"/>
    </reaction>
</comment>
<gene>
    <name evidence="8" type="ORF">PFISCL1PPCAC_24773</name>
</gene>
<comment type="similarity">
    <text evidence="2">Belongs to the HMG-CoA lyase family.</text>
</comment>
<feature type="non-terminal residue" evidence="8">
    <location>
        <position position="1"/>
    </location>
</feature>
<dbReference type="EC" id="4.1.3.4" evidence="3"/>
<evidence type="ECO:0000256" key="1">
    <source>
        <dbReference type="ARBA" id="ARBA00005143"/>
    </source>
</evidence>
<keyword evidence="4" id="KW-0479">Metal-binding</keyword>
<keyword evidence="9" id="KW-1185">Reference proteome</keyword>
<dbReference type="InterPro" id="IPR013785">
    <property type="entry name" value="Aldolase_TIM"/>
</dbReference>
<evidence type="ECO:0000256" key="2">
    <source>
        <dbReference type="ARBA" id="ARBA00009405"/>
    </source>
</evidence>
<accession>A0AAV5WNA8</accession>
<evidence type="ECO:0000256" key="3">
    <source>
        <dbReference type="ARBA" id="ARBA00012910"/>
    </source>
</evidence>
<evidence type="ECO:0000313" key="9">
    <source>
        <dbReference type="Proteomes" id="UP001432322"/>
    </source>
</evidence>
<comment type="pathway">
    <text evidence="1">Metabolic intermediate metabolism; (S)-3-hydroxy-3-methylglutaryl-CoA degradation; acetoacetate from (S)-3-hydroxy-3-methylglutaryl-CoA: step 1/1.</text>
</comment>
<evidence type="ECO:0000256" key="4">
    <source>
        <dbReference type="ARBA" id="ARBA00022723"/>
    </source>
</evidence>
<dbReference type="GO" id="GO:0046951">
    <property type="term" value="P:ketone body biosynthetic process"/>
    <property type="evidence" value="ECO:0007669"/>
    <property type="project" value="TreeGrafter"/>
</dbReference>
<dbReference type="InterPro" id="IPR043594">
    <property type="entry name" value="HMGL"/>
</dbReference>
<proteinExistence type="inferred from homology"/>
<dbReference type="SUPFAM" id="SSF51569">
    <property type="entry name" value="Aldolase"/>
    <property type="match status" value="1"/>
</dbReference>
<dbReference type="Proteomes" id="UP001432322">
    <property type="component" value="Unassembled WGS sequence"/>
</dbReference>
<evidence type="ECO:0000256" key="5">
    <source>
        <dbReference type="ARBA" id="ARBA00023239"/>
    </source>
</evidence>
<dbReference type="CDD" id="cd07938">
    <property type="entry name" value="DRE_TIM_HMGL"/>
    <property type="match status" value="1"/>
</dbReference>
<evidence type="ECO:0000259" key="7">
    <source>
        <dbReference type="PROSITE" id="PS50991"/>
    </source>
</evidence>
<evidence type="ECO:0000313" key="8">
    <source>
        <dbReference type="EMBL" id="GMT33476.1"/>
    </source>
</evidence>
<dbReference type="PANTHER" id="PTHR42738">
    <property type="entry name" value="HYDROXYMETHYLGLUTARYL-COA LYASE"/>
    <property type="match status" value="1"/>
</dbReference>
<dbReference type="InterPro" id="IPR000891">
    <property type="entry name" value="PYR_CT"/>
</dbReference>
<evidence type="ECO:0000256" key="6">
    <source>
        <dbReference type="ARBA" id="ARBA00049877"/>
    </source>
</evidence>
<dbReference type="FunFam" id="3.20.20.70:FF:000071">
    <property type="entry name" value="Hydroxymethylglutaryl-CoA lyase"/>
    <property type="match status" value="1"/>
</dbReference>
<dbReference type="GO" id="GO:0004419">
    <property type="term" value="F:hydroxymethylglutaryl-CoA lyase activity"/>
    <property type="evidence" value="ECO:0007669"/>
    <property type="project" value="UniProtKB-EC"/>
</dbReference>
<dbReference type="EMBL" id="BTSY01000006">
    <property type="protein sequence ID" value="GMT33476.1"/>
    <property type="molecule type" value="Genomic_DNA"/>
</dbReference>